<feature type="transmembrane region" description="Helical" evidence="1">
    <location>
        <begin position="229"/>
        <end position="249"/>
    </location>
</feature>
<organism evidence="2 3">
    <name type="scientific">Pseudooceanicola marinus</name>
    <dbReference type="NCBI Taxonomy" id="396013"/>
    <lineage>
        <taxon>Bacteria</taxon>
        <taxon>Pseudomonadati</taxon>
        <taxon>Pseudomonadota</taxon>
        <taxon>Alphaproteobacteria</taxon>
        <taxon>Rhodobacterales</taxon>
        <taxon>Paracoccaceae</taxon>
        <taxon>Pseudooceanicola</taxon>
    </lineage>
</organism>
<feature type="transmembrane region" description="Helical" evidence="1">
    <location>
        <begin position="21"/>
        <end position="41"/>
    </location>
</feature>
<sequence>MFSKDDFRSIAQEFSSILAGFKLALILISYFGLGSVAKWVVSHWYPFTRWAWDQLCQYLTLPSFPDVVKDSLTALIFFAPLGITAFAESKKSEAASRNLTHQVSGAFFGFLFLAIICKDTLSTIGAVVLQASAPEFLLDAQDTLRKATQFINDMPRWTFAAFIASYVIFVGLFFRGFVKRGKNVDSLKRAITITSRVMVSTSSTAALTSVAVGIGLSMVGALYGAGLAIFVSGAIMLIVFSILSAAVLIAPRKLFITAGACSAFVLAALFFDLAVWVIKFIETAPA</sequence>
<reference evidence="2 3" key="1">
    <citation type="submission" date="2017-03" db="EMBL/GenBank/DDBJ databases">
        <authorList>
            <person name="Afonso C.L."/>
            <person name="Miller P.J."/>
            <person name="Scott M.A."/>
            <person name="Spackman E."/>
            <person name="Goraichik I."/>
            <person name="Dimitrov K.M."/>
            <person name="Suarez D.L."/>
            <person name="Swayne D.E."/>
        </authorList>
    </citation>
    <scope>NUCLEOTIDE SEQUENCE [LARGE SCALE GENOMIC DNA]</scope>
    <source>
        <strain evidence="2 3">CECT 7751</strain>
    </source>
</reference>
<protein>
    <submittedName>
        <fullName evidence="2">Uncharacterized protein</fullName>
    </submittedName>
</protein>
<name>A0A1X7A4Z2_9RHOB</name>
<dbReference type="Proteomes" id="UP000193963">
    <property type="component" value="Unassembled WGS sequence"/>
</dbReference>
<evidence type="ECO:0000313" key="2">
    <source>
        <dbReference type="EMBL" id="SLN70443.1"/>
    </source>
</evidence>
<dbReference type="RefSeq" id="WP_143515643.1">
    <property type="nucleotide sequence ID" value="NZ_FWFN01000009.1"/>
</dbReference>
<feature type="transmembrane region" description="Helical" evidence="1">
    <location>
        <begin position="157"/>
        <end position="178"/>
    </location>
</feature>
<feature type="transmembrane region" description="Helical" evidence="1">
    <location>
        <begin position="107"/>
        <end position="129"/>
    </location>
</feature>
<keyword evidence="1" id="KW-1133">Transmembrane helix</keyword>
<keyword evidence="1" id="KW-0472">Membrane</keyword>
<feature type="transmembrane region" description="Helical" evidence="1">
    <location>
        <begin position="199"/>
        <end position="223"/>
    </location>
</feature>
<dbReference type="EMBL" id="FWFN01000009">
    <property type="protein sequence ID" value="SLN70443.1"/>
    <property type="molecule type" value="Genomic_DNA"/>
</dbReference>
<dbReference type="OrthoDB" id="9256273at2"/>
<feature type="transmembrane region" description="Helical" evidence="1">
    <location>
        <begin position="254"/>
        <end position="278"/>
    </location>
</feature>
<dbReference type="AlphaFoldDB" id="A0A1X7A4Z2"/>
<proteinExistence type="predicted"/>
<evidence type="ECO:0000256" key="1">
    <source>
        <dbReference type="SAM" id="Phobius"/>
    </source>
</evidence>
<evidence type="ECO:0000313" key="3">
    <source>
        <dbReference type="Proteomes" id="UP000193963"/>
    </source>
</evidence>
<accession>A0A1X7A4Z2</accession>
<keyword evidence="3" id="KW-1185">Reference proteome</keyword>
<gene>
    <name evidence="2" type="ORF">PSM7751_03729</name>
</gene>
<keyword evidence="1" id="KW-0812">Transmembrane</keyword>